<evidence type="ECO:0000256" key="4">
    <source>
        <dbReference type="SAM" id="MobiDB-lite"/>
    </source>
</evidence>
<dbReference type="PANTHER" id="PTHR31319:SF114">
    <property type="entry name" value="OS12G0262400 PROTEIN"/>
    <property type="match status" value="1"/>
</dbReference>
<dbReference type="GO" id="GO:0005634">
    <property type="term" value="C:nucleus"/>
    <property type="evidence" value="ECO:0007669"/>
    <property type="project" value="UniProtKB-SubCell"/>
</dbReference>
<dbReference type="KEGG" id="mnt:21390594"/>
<sequence length="257" mass="28870">MYGYDTTAFSRAADPLGDEYSQYPVPVLQAPPPLMFQPHDLPFLQPHHHEQLAVAVEVDSLALLSSEAGSSSACSSYSSPSSVGWSADQGTSLIQRSVSSHSLQKNGAHRVLSSVSELLDSAETSPVRRVYSTGDLQRINMVQHSYRSESPLSSESSAIIEGMSRACRYSQEEKRERIERYRSKRNQRNFNKKIKYACRKTLADSRPRIRGRFARNEEIDQKSSQAQWSHINGGEEDEDDDENWINFLDALSSNLIP</sequence>
<feature type="region of interest" description="Disordered" evidence="4">
    <location>
        <begin position="218"/>
        <end position="240"/>
    </location>
</feature>
<evidence type="ECO:0000256" key="3">
    <source>
        <dbReference type="PROSITE-ProRule" id="PRU00357"/>
    </source>
</evidence>
<reference evidence="7" key="1">
    <citation type="submission" date="2013-01" db="EMBL/GenBank/DDBJ databases">
        <title>Draft Genome Sequence of a Mulberry Tree, Morus notabilis C.K. Schneid.</title>
        <authorList>
            <person name="He N."/>
            <person name="Zhao S."/>
        </authorList>
    </citation>
    <scope>NUCLEOTIDE SEQUENCE</scope>
</reference>
<dbReference type="eggNOG" id="ENOG502RZTI">
    <property type="taxonomic scope" value="Eukaryota"/>
</dbReference>
<protein>
    <submittedName>
        <fullName evidence="6">Zinc finger protein CONSTANS-LIKE 1</fullName>
    </submittedName>
</protein>
<evidence type="ECO:0000259" key="5">
    <source>
        <dbReference type="PROSITE" id="PS51017"/>
    </source>
</evidence>
<gene>
    <name evidence="6" type="ORF">L484_007188</name>
</gene>
<dbReference type="Proteomes" id="UP000030645">
    <property type="component" value="Unassembled WGS sequence"/>
</dbReference>
<keyword evidence="2 3" id="KW-0539">Nucleus</keyword>
<dbReference type="EMBL" id="KE344085">
    <property type="protein sequence ID" value="EXB53245.1"/>
    <property type="molecule type" value="Genomic_DNA"/>
</dbReference>
<dbReference type="AlphaFoldDB" id="W9REL7"/>
<comment type="subcellular location">
    <subcellularLocation>
        <location evidence="1 3">Nucleus</location>
    </subcellularLocation>
</comment>
<name>W9REL7_9ROSA</name>
<dbReference type="PROSITE" id="PS51017">
    <property type="entry name" value="CCT"/>
    <property type="match status" value="1"/>
</dbReference>
<dbReference type="InterPro" id="IPR010402">
    <property type="entry name" value="CCT_domain"/>
</dbReference>
<dbReference type="GO" id="GO:0009909">
    <property type="term" value="P:regulation of flower development"/>
    <property type="evidence" value="ECO:0007669"/>
    <property type="project" value="InterPro"/>
</dbReference>
<keyword evidence="7" id="KW-1185">Reference proteome</keyword>
<dbReference type="GO" id="GO:0003700">
    <property type="term" value="F:DNA-binding transcription factor activity"/>
    <property type="evidence" value="ECO:0007669"/>
    <property type="project" value="TreeGrafter"/>
</dbReference>
<accession>W9REL7</accession>
<proteinExistence type="predicted"/>
<dbReference type="OrthoDB" id="153872at2759"/>
<dbReference type="Pfam" id="PF06203">
    <property type="entry name" value="CCT"/>
    <property type="match status" value="1"/>
</dbReference>
<evidence type="ECO:0000256" key="1">
    <source>
        <dbReference type="ARBA" id="ARBA00004123"/>
    </source>
</evidence>
<evidence type="ECO:0000313" key="7">
    <source>
        <dbReference type="Proteomes" id="UP000030645"/>
    </source>
</evidence>
<dbReference type="InterPro" id="IPR045281">
    <property type="entry name" value="CONSTANS-like"/>
</dbReference>
<evidence type="ECO:0000313" key="6">
    <source>
        <dbReference type="EMBL" id="EXB53245.1"/>
    </source>
</evidence>
<feature type="domain" description="CCT" evidence="5">
    <location>
        <begin position="174"/>
        <end position="216"/>
    </location>
</feature>
<evidence type="ECO:0000256" key="2">
    <source>
        <dbReference type="ARBA" id="ARBA00023242"/>
    </source>
</evidence>
<organism evidence="6 7">
    <name type="scientific">Morus notabilis</name>
    <dbReference type="NCBI Taxonomy" id="981085"/>
    <lineage>
        <taxon>Eukaryota</taxon>
        <taxon>Viridiplantae</taxon>
        <taxon>Streptophyta</taxon>
        <taxon>Embryophyta</taxon>
        <taxon>Tracheophyta</taxon>
        <taxon>Spermatophyta</taxon>
        <taxon>Magnoliopsida</taxon>
        <taxon>eudicotyledons</taxon>
        <taxon>Gunneridae</taxon>
        <taxon>Pentapetalae</taxon>
        <taxon>rosids</taxon>
        <taxon>fabids</taxon>
        <taxon>Rosales</taxon>
        <taxon>Moraceae</taxon>
        <taxon>Moreae</taxon>
        <taxon>Morus</taxon>
    </lineage>
</organism>
<dbReference type="PANTHER" id="PTHR31319">
    <property type="entry name" value="ZINC FINGER PROTEIN CONSTANS-LIKE 4"/>
    <property type="match status" value="1"/>
</dbReference>